<dbReference type="GO" id="GO:0005737">
    <property type="term" value="C:cytoplasm"/>
    <property type="evidence" value="ECO:0007669"/>
    <property type="project" value="UniProtKB-SubCell"/>
</dbReference>
<dbReference type="Gene3D" id="3.30.930.10">
    <property type="entry name" value="Bira Bifunctional Protein, Domain 2"/>
    <property type="match status" value="3"/>
</dbReference>
<dbReference type="EC" id="6.1.1.14" evidence="3"/>
<dbReference type="GO" id="GO:0004820">
    <property type="term" value="F:glycine-tRNA ligase activity"/>
    <property type="evidence" value="ECO:0007669"/>
    <property type="project" value="UniProtKB-EC"/>
</dbReference>
<dbReference type="PANTHER" id="PTHR10745">
    <property type="entry name" value="GLYCYL-TRNA SYNTHETASE/DNA POLYMERASE SUBUNIT GAMMA-2"/>
    <property type="match status" value="1"/>
</dbReference>
<dbReference type="Pfam" id="PF03129">
    <property type="entry name" value="HGTP_anticodon"/>
    <property type="match status" value="1"/>
</dbReference>
<dbReference type="CDD" id="cd00858">
    <property type="entry name" value="GlyRS_anticodon"/>
    <property type="match status" value="1"/>
</dbReference>
<dbReference type="InterPro" id="IPR036621">
    <property type="entry name" value="Anticodon-bd_dom_sf"/>
</dbReference>
<dbReference type="SUPFAM" id="SSF55681">
    <property type="entry name" value="Class II aaRS and biotin synthetases"/>
    <property type="match status" value="1"/>
</dbReference>
<keyword evidence="8" id="KW-0648">Protein biosynthesis</keyword>
<protein>
    <recommendedName>
        <fullName evidence="3">glycine--tRNA ligase</fullName>
        <ecNumber evidence="3">6.1.1.14</ecNumber>
    </recommendedName>
    <alternativeName>
        <fullName evidence="10">Diadenosine tetraphosphate synthetase</fullName>
    </alternativeName>
</protein>
<evidence type="ECO:0000256" key="1">
    <source>
        <dbReference type="ARBA" id="ARBA00004496"/>
    </source>
</evidence>
<evidence type="ECO:0000256" key="9">
    <source>
        <dbReference type="ARBA" id="ARBA00023146"/>
    </source>
</evidence>
<evidence type="ECO:0000256" key="4">
    <source>
        <dbReference type="ARBA" id="ARBA00022490"/>
    </source>
</evidence>
<keyword evidence="5 12" id="KW-0436">Ligase</keyword>
<dbReference type="Proteomes" id="UP000218615">
    <property type="component" value="Unassembled WGS sequence"/>
</dbReference>
<evidence type="ECO:0000256" key="3">
    <source>
        <dbReference type="ARBA" id="ARBA00012829"/>
    </source>
</evidence>
<keyword evidence="7" id="KW-0067">ATP-binding</keyword>
<organism evidence="12 13">
    <name type="scientific">Candidatus Methanoperedens nitratireducens</name>
    <dbReference type="NCBI Taxonomy" id="1392998"/>
    <lineage>
        <taxon>Archaea</taxon>
        <taxon>Methanobacteriati</taxon>
        <taxon>Methanobacteriota</taxon>
        <taxon>Stenosarchaea group</taxon>
        <taxon>Methanomicrobia</taxon>
        <taxon>Methanosarcinales</taxon>
        <taxon>ANME-2 cluster</taxon>
        <taxon>Candidatus Methanoperedentaceae</taxon>
        <taxon>Candidatus Methanoperedens</taxon>
    </lineage>
</organism>
<dbReference type="NCBIfam" id="TIGR00389">
    <property type="entry name" value="glyS_dimeric"/>
    <property type="match status" value="1"/>
</dbReference>
<proteinExistence type="inferred from homology"/>
<keyword evidence="9" id="KW-0030">Aminoacyl-tRNA synthetase</keyword>
<dbReference type="NCBIfam" id="NF003211">
    <property type="entry name" value="PRK04173.1"/>
    <property type="match status" value="1"/>
</dbReference>
<dbReference type="InterPro" id="IPR002315">
    <property type="entry name" value="tRNA-synt_gly"/>
</dbReference>
<dbReference type="Gene3D" id="3.40.50.800">
    <property type="entry name" value="Anticodon-binding domain"/>
    <property type="match status" value="1"/>
</dbReference>
<reference evidence="13" key="1">
    <citation type="submission" date="2017-06" db="EMBL/GenBank/DDBJ databases">
        <authorList>
            <person name="Cremers G."/>
        </authorList>
    </citation>
    <scope>NUCLEOTIDE SEQUENCE [LARGE SCALE GENOMIC DNA]</scope>
</reference>
<dbReference type="InterPro" id="IPR027031">
    <property type="entry name" value="Gly-tRNA_synthase/POLG2"/>
</dbReference>
<dbReference type="EMBL" id="FZMP01000044">
    <property type="protein sequence ID" value="SNQ59816.1"/>
    <property type="molecule type" value="Genomic_DNA"/>
</dbReference>
<comment type="similarity">
    <text evidence="2">Belongs to the class-II aminoacyl-tRNA synthetase family.</text>
</comment>
<evidence type="ECO:0000256" key="10">
    <source>
        <dbReference type="ARBA" id="ARBA00030057"/>
    </source>
</evidence>
<evidence type="ECO:0000259" key="11">
    <source>
        <dbReference type="PROSITE" id="PS50862"/>
    </source>
</evidence>
<dbReference type="PRINTS" id="PR01043">
    <property type="entry name" value="TRNASYNTHGLY"/>
</dbReference>
<dbReference type="InterPro" id="IPR045864">
    <property type="entry name" value="aa-tRNA-synth_II/BPL/LPL"/>
</dbReference>
<evidence type="ECO:0000256" key="2">
    <source>
        <dbReference type="ARBA" id="ARBA00008226"/>
    </source>
</evidence>
<dbReference type="InterPro" id="IPR004154">
    <property type="entry name" value="Anticodon-bd"/>
</dbReference>
<dbReference type="OrthoDB" id="6113at2157"/>
<keyword evidence="13" id="KW-1185">Reference proteome</keyword>
<dbReference type="FunFam" id="3.30.930.10:FF:000158">
    <property type="entry name" value="Glycyl-tRNA synthetase"/>
    <property type="match status" value="1"/>
</dbReference>
<dbReference type="SUPFAM" id="SSF52954">
    <property type="entry name" value="Class II aaRS ABD-related"/>
    <property type="match status" value="1"/>
</dbReference>
<dbReference type="FunFam" id="3.40.50.800:FF:000002">
    <property type="entry name" value="Glycine--tRNA ligase"/>
    <property type="match status" value="1"/>
</dbReference>
<accession>A0A284VKJ6</accession>
<evidence type="ECO:0000256" key="6">
    <source>
        <dbReference type="ARBA" id="ARBA00022741"/>
    </source>
</evidence>
<evidence type="ECO:0000313" key="13">
    <source>
        <dbReference type="Proteomes" id="UP000218615"/>
    </source>
</evidence>
<dbReference type="InterPro" id="IPR002314">
    <property type="entry name" value="aa-tRNA-synt_IIb"/>
</dbReference>
<dbReference type="PANTHER" id="PTHR10745:SF0">
    <property type="entry name" value="GLYCINE--TRNA LIGASE"/>
    <property type="match status" value="1"/>
</dbReference>
<name>A0A284VKJ6_9EURY</name>
<dbReference type="Pfam" id="PF00587">
    <property type="entry name" value="tRNA-synt_2b"/>
    <property type="match status" value="1"/>
</dbReference>
<dbReference type="InterPro" id="IPR006195">
    <property type="entry name" value="aa-tRNA-synth_II"/>
</dbReference>
<comment type="subcellular location">
    <subcellularLocation>
        <location evidence="1">Cytoplasm</location>
    </subcellularLocation>
</comment>
<dbReference type="RefSeq" id="WP_096204125.1">
    <property type="nucleotide sequence ID" value="NZ_FZMP01000044.1"/>
</dbReference>
<dbReference type="AlphaFoldDB" id="A0A284VKJ6"/>
<feature type="domain" description="Aminoacyl-transfer RNA synthetases class-II family profile" evidence="11">
    <location>
        <begin position="3"/>
        <end position="470"/>
    </location>
</feature>
<dbReference type="PROSITE" id="PS50862">
    <property type="entry name" value="AA_TRNA_LIGASE_II"/>
    <property type="match status" value="1"/>
</dbReference>
<evidence type="ECO:0000256" key="8">
    <source>
        <dbReference type="ARBA" id="ARBA00022917"/>
    </source>
</evidence>
<gene>
    <name evidence="12" type="primary">glyS</name>
    <name evidence="12" type="ORF">MNV_1380003</name>
</gene>
<keyword evidence="6" id="KW-0547">Nucleotide-binding</keyword>
<dbReference type="GO" id="GO:0006426">
    <property type="term" value="P:glycyl-tRNA aminoacylation"/>
    <property type="evidence" value="ECO:0007669"/>
    <property type="project" value="InterPro"/>
</dbReference>
<dbReference type="STRING" id="1392998.ANME2D_00179"/>
<dbReference type="CDD" id="cd00774">
    <property type="entry name" value="GlyRS-like_core"/>
    <property type="match status" value="1"/>
</dbReference>
<keyword evidence="4" id="KW-0963">Cytoplasm</keyword>
<evidence type="ECO:0000256" key="5">
    <source>
        <dbReference type="ARBA" id="ARBA00022598"/>
    </source>
</evidence>
<sequence>MADKYEQVIELAKRRGFLWSSFELYGGTAGFYDYGPLGAMLKRRVENTWRDIFVINEGYYEIEAPTIGIEDIFIASGHVGGFSDPLTECQKCHEAFRADHLVKDIVDNPDTLSADELTEIINKNNIKCPECGGKPGAVYEFNLMFKTSIGPGGKRAGYLRPETAQGMFVDFPRLLKFYRDHLPFGATQIGKAYRNEISPRQGVIRLREFTQAEAEIFIDPRDKTHPKFNEISDVVLNLYSQAGQAAGESQKMSIKEAIENGIIAHEFLGYCLAMTYQFLARVGVSPEKLRFRQHMKDEMAHYAADCWDAEILSDRFGWVEVVGIADRTDYDLKAHAKQSETELAVYVPYDNPKKIERFTVKPNMGILGPRFKGKAAKIANALKALKPEELSGDVIELTIDGEKITIEKDAVAFEKVTEEVHGETIIPHVIEPSFGIDRIIYSLLEHSYFEEEAVEEGEEDKTRIVLRLPPEVAPVQAAVLPLLTRDELVKPANEIVKMLRKAGILVAYDDSGTIGRRYRRNDEIGTPYSITVDYQTLEDGTVTIRDRDTMKQVRAGMSDIADNVCDLIYGGKSFEDSGRRV</sequence>
<dbReference type="InterPro" id="IPR033731">
    <property type="entry name" value="GlyRS-like_core"/>
</dbReference>
<evidence type="ECO:0000256" key="7">
    <source>
        <dbReference type="ARBA" id="ARBA00022840"/>
    </source>
</evidence>
<dbReference type="GO" id="GO:0005524">
    <property type="term" value="F:ATP binding"/>
    <property type="evidence" value="ECO:0007669"/>
    <property type="project" value="UniProtKB-KW"/>
</dbReference>
<evidence type="ECO:0000313" key="12">
    <source>
        <dbReference type="EMBL" id="SNQ59816.1"/>
    </source>
</evidence>
<dbReference type="GO" id="GO:0044281">
    <property type="term" value="P:small molecule metabolic process"/>
    <property type="evidence" value="ECO:0007669"/>
    <property type="project" value="UniProtKB-ARBA"/>
</dbReference>
<dbReference type="FunFam" id="3.30.930.10:FF:000010">
    <property type="entry name" value="Glycyl-tRNA synthetase 1"/>
    <property type="match status" value="1"/>
</dbReference>